<sequence length="257" mass="27152">MAEIARTVGTRLVRATAPTPPLTFAELRTTFDAIDGPATQQIQRELQALRPGAGWAEEFQTDIGSSGEVWVVDAIDGAVQYLQGLPHWCVSITLVCEGWPVAAVLHNPVLGETYRAADGAGSFRNEEPIAPSRKTVLEAALVATNQPPFPARQPGIGEQAGQALSRVLPRVAAVRSFGPTSWQIADAAAGRIDAFWQYGIDDANLVGGALIAGHAGMVVTDLDGAVWRPGARGFLAAPLALHHDLLAFLGTRPSADH</sequence>
<dbReference type="Gene3D" id="3.40.190.80">
    <property type="match status" value="1"/>
</dbReference>
<accession>A0A6P1CQF2</accession>
<keyword evidence="1" id="KW-0479">Metal-binding</keyword>
<dbReference type="PANTHER" id="PTHR20854:SF4">
    <property type="entry name" value="INOSITOL-1-MONOPHOSPHATASE-RELATED"/>
    <property type="match status" value="1"/>
</dbReference>
<feature type="binding site" evidence="1">
    <location>
        <position position="73"/>
    </location>
    <ligand>
        <name>Mg(2+)</name>
        <dbReference type="ChEBI" id="CHEBI:18420"/>
        <label>1</label>
        <note>catalytic</note>
    </ligand>
</feature>
<name>A0A6P1CQF2_9NOCA</name>
<comment type="cofactor">
    <cofactor evidence="1">
        <name>Mg(2+)</name>
        <dbReference type="ChEBI" id="CHEBI:18420"/>
    </cofactor>
</comment>
<dbReference type="GO" id="GO:0046872">
    <property type="term" value="F:metal ion binding"/>
    <property type="evidence" value="ECO:0007669"/>
    <property type="project" value="UniProtKB-KW"/>
</dbReference>
<dbReference type="AlphaFoldDB" id="A0A6P1CQF2"/>
<feature type="binding site" evidence="1">
    <location>
        <position position="75"/>
    </location>
    <ligand>
        <name>Mg(2+)</name>
        <dbReference type="ChEBI" id="CHEBI:18420"/>
        <label>1</label>
        <note>catalytic</note>
    </ligand>
</feature>
<dbReference type="InterPro" id="IPR000760">
    <property type="entry name" value="Inositol_monophosphatase-like"/>
</dbReference>
<dbReference type="GO" id="GO:0008934">
    <property type="term" value="F:inositol monophosphate 1-phosphatase activity"/>
    <property type="evidence" value="ECO:0007669"/>
    <property type="project" value="TreeGrafter"/>
</dbReference>
<evidence type="ECO:0000256" key="1">
    <source>
        <dbReference type="PIRSR" id="PIRSR600760-2"/>
    </source>
</evidence>
<dbReference type="PANTHER" id="PTHR20854">
    <property type="entry name" value="INOSITOL MONOPHOSPHATASE"/>
    <property type="match status" value="1"/>
</dbReference>
<dbReference type="SUPFAM" id="SSF56655">
    <property type="entry name" value="Carbohydrate phosphatase"/>
    <property type="match status" value="1"/>
</dbReference>
<feature type="binding site" evidence="1">
    <location>
        <position position="57"/>
    </location>
    <ligand>
        <name>Mg(2+)</name>
        <dbReference type="ChEBI" id="CHEBI:18420"/>
        <label>1</label>
        <note>catalytic</note>
    </ligand>
</feature>
<dbReference type="GO" id="GO:0006020">
    <property type="term" value="P:inositol metabolic process"/>
    <property type="evidence" value="ECO:0007669"/>
    <property type="project" value="TreeGrafter"/>
</dbReference>
<dbReference type="Proteomes" id="UP000471166">
    <property type="component" value="Unassembled WGS sequence"/>
</dbReference>
<evidence type="ECO:0000313" key="3">
    <source>
        <dbReference type="Proteomes" id="UP000471166"/>
    </source>
</evidence>
<keyword evidence="1" id="KW-0460">Magnesium</keyword>
<dbReference type="PRINTS" id="PR00377">
    <property type="entry name" value="IMPHPHTASES"/>
</dbReference>
<dbReference type="Pfam" id="PF00459">
    <property type="entry name" value="Inositol_P"/>
    <property type="match status" value="1"/>
</dbReference>
<reference evidence="2 3" key="1">
    <citation type="submission" date="2020-01" db="EMBL/GenBank/DDBJ databases">
        <title>Genetics and antimicrobial susceptibilities of Nocardia species isolated from the soil; a comparison with species isolated from humans.</title>
        <authorList>
            <person name="Carrasco G."/>
            <person name="Monzon S."/>
            <person name="Sansegundo M."/>
            <person name="Garcia E."/>
            <person name="Garrido N."/>
            <person name="Medina M.J."/>
            <person name="Villalon P."/>
            <person name="Ramirez-Arocha A.C."/>
            <person name="Jimenez P."/>
            <person name="Cuesta I."/>
            <person name="Valdezate S."/>
        </authorList>
    </citation>
    <scope>NUCLEOTIDE SEQUENCE [LARGE SCALE GENOMIC DNA]</scope>
    <source>
        <strain evidence="2 3">CNM20110626</strain>
    </source>
</reference>
<feature type="binding site" evidence="1">
    <location>
        <position position="76"/>
    </location>
    <ligand>
        <name>Mg(2+)</name>
        <dbReference type="ChEBI" id="CHEBI:18420"/>
        <label>1</label>
        <note>catalytic</note>
    </ligand>
</feature>
<organism evidence="2 3">
    <name type="scientific">Nocardia cyriacigeorgica</name>
    <dbReference type="NCBI Taxonomy" id="135487"/>
    <lineage>
        <taxon>Bacteria</taxon>
        <taxon>Bacillati</taxon>
        <taxon>Actinomycetota</taxon>
        <taxon>Actinomycetes</taxon>
        <taxon>Mycobacteriales</taxon>
        <taxon>Nocardiaceae</taxon>
        <taxon>Nocardia</taxon>
    </lineage>
</organism>
<comment type="caution">
    <text evidence="2">The sequence shown here is derived from an EMBL/GenBank/DDBJ whole genome shotgun (WGS) entry which is preliminary data.</text>
</comment>
<evidence type="ECO:0000313" key="2">
    <source>
        <dbReference type="EMBL" id="NEW34127.1"/>
    </source>
</evidence>
<dbReference type="Gene3D" id="3.30.540.10">
    <property type="entry name" value="Fructose-1,6-Bisphosphatase, subunit A, domain 1"/>
    <property type="match status" value="1"/>
</dbReference>
<protein>
    <submittedName>
        <fullName evidence="2">Inositol monophosphatase</fullName>
    </submittedName>
</protein>
<proteinExistence type="predicted"/>
<dbReference type="EMBL" id="JAAGVB010000023">
    <property type="protein sequence ID" value="NEW34127.1"/>
    <property type="molecule type" value="Genomic_DNA"/>
</dbReference>
<dbReference type="GO" id="GO:0007165">
    <property type="term" value="P:signal transduction"/>
    <property type="evidence" value="ECO:0007669"/>
    <property type="project" value="TreeGrafter"/>
</dbReference>
<gene>
    <name evidence="2" type="ORF">GV791_16410</name>
</gene>